<reference evidence="7 8" key="1">
    <citation type="submission" date="2019-01" db="EMBL/GenBank/DDBJ databases">
        <title>Oerskovia turbata Genome sequencing and assembly.</title>
        <authorList>
            <person name="Dou T."/>
        </authorList>
    </citation>
    <scope>NUCLEOTIDE SEQUENCE [LARGE SCALE GENOMIC DNA]</scope>
    <source>
        <strain evidence="6 7">JCM12123</strain>
        <strain evidence="5 8">JCM3160</strain>
    </source>
</reference>
<dbReference type="InterPro" id="IPR025110">
    <property type="entry name" value="AMP-bd_C"/>
</dbReference>
<evidence type="ECO:0000256" key="1">
    <source>
        <dbReference type="ARBA" id="ARBA00006432"/>
    </source>
</evidence>
<gene>
    <name evidence="5" type="ORF">EQW73_01500</name>
    <name evidence="6" type="ORF">EQW78_04255</name>
</gene>
<proteinExistence type="inferred from homology"/>
<evidence type="ECO:0000313" key="5">
    <source>
        <dbReference type="EMBL" id="RXR28003.1"/>
    </source>
</evidence>
<dbReference type="RefSeq" id="WP_030150901.1">
    <property type="nucleotide sequence ID" value="NZ_JOFV01000005.1"/>
</dbReference>
<evidence type="ECO:0000313" key="7">
    <source>
        <dbReference type="Proteomes" id="UP000289805"/>
    </source>
</evidence>
<evidence type="ECO:0008006" key="9">
    <source>
        <dbReference type="Google" id="ProtNLM"/>
    </source>
</evidence>
<dbReference type="EMBL" id="SDJQ01000006">
    <property type="protein sequence ID" value="RXR35988.1"/>
    <property type="molecule type" value="Genomic_DNA"/>
</dbReference>
<accession>A0A4Q1KZX1</accession>
<dbReference type="AlphaFoldDB" id="A0A4Q1KZX1"/>
<keyword evidence="2" id="KW-0436">Ligase</keyword>
<dbReference type="GO" id="GO:0031956">
    <property type="term" value="F:medium-chain fatty acid-CoA ligase activity"/>
    <property type="evidence" value="ECO:0007669"/>
    <property type="project" value="TreeGrafter"/>
</dbReference>
<dbReference type="InterPro" id="IPR042099">
    <property type="entry name" value="ANL_N_sf"/>
</dbReference>
<comment type="caution">
    <text evidence="6">The sequence shown here is derived from an EMBL/GenBank/DDBJ whole genome shotgun (WGS) entry which is preliminary data.</text>
</comment>
<dbReference type="Pfam" id="PF13193">
    <property type="entry name" value="AMP-binding_C"/>
    <property type="match status" value="1"/>
</dbReference>
<dbReference type="EMBL" id="SDJR01000001">
    <property type="protein sequence ID" value="RXR28003.1"/>
    <property type="molecule type" value="Genomic_DNA"/>
</dbReference>
<dbReference type="PANTHER" id="PTHR43201:SF5">
    <property type="entry name" value="MEDIUM-CHAIN ACYL-COA LIGASE ACSF2, MITOCHONDRIAL"/>
    <property type="match status" value="1"/>
</dbReference>
<evidence type="ECO:0000313" key="6">
    <source>
        <dbReference type="EMBL" id="RXR35988.1"/>
    </source>
</evidence>
<dbReference type="STRING" id="1713.GCA_000718325_01360"/>
<evidence type="ECO:0000259" key="4">
    <source>
        <dbReference type="Pfam" id="PF13193"/>
    </source>
</evidence>
<protein>
    <recommendedName>
        <fullName evidence="9">Long-chain fatty acid--CoA ligase</fullName>
    </recommendedName>
</protein>
<organism evidence="6 7">
    <name type="scientific">Oerskovia turbata</name>
    <dbReference type="NCBI Taxonomy" id="1713"/>
    <lineage>
        <taxon>Bacteria</taxon>
        <taxon>Bacillati</taxon>
        <taxon>Actinomycetota</taxon>
        <taxon>Actinomycetes</taxon>
        <taxon>Micrococcales</taxon>
        <taxon>Cellulomonadaceae</taxon>
        <taxon>Oerskovia</taxon>
    </lineage>
</organism>
<dbReference type="Pfam" id="PF00501">
    <property type="entry name" value="AMP-binding"/>
    <property type="match status" value="1"/>
</dbReference>
<dbReference type="InterPro" id="IPR000873">
    <property type="entry name" value="AMP-dep_synth/lig_dom"/>
</dbReference>
<dbReference type="Gene3D" id="3.40.50.12780">
    <property type="entry name" value="N-terminal domain of ligase-like"/>
    <property type="match status" value="1"/>
</dbReference>
<dbReference type="Proteomes" id="UP000289805">
    <property type="component" value="Unassembled WGS sequence"/>
</dbReference>
<sequence length="481" mass="49159">MPVAHAVIAHARSSAGGRCALRSPDRSRTYRALAADVAAGAEFLRATGTVVGDVVAISLPDPVDLLTALLAVDLAGTTPLVCDHTWSRAQRAEVLRTIAPAGFVEVPLPRGSATDALAPLGGSVADSGPDGAAPAEPSAADLAWAGFSSGSTGRPRAVVRTRGSWTGSFPAAARLTGTGPEDTVLVPGPLASSLYCFAAVQALATGACVQLAKGDAAITTALATSDVVHLVPSALEPILDAIEAGAPSRLRTAVVGGASLPNDVRERAARAGVGVVTYYGAVELSFVAIDTDGTGLRPFPDVEVEVRELPGATLGEVWVRSPWVAQGYLARATGPFRRDGEWCTVGDLAEVPVPGPTPGEGGAPLVLRGRGDGAILTGGATVVPEDVEVVLRAIPGVEDVVVVGTPHRRLGAVVTAVVQCADRPGLRAHLERVARASLSSAQRPRHWYGVRELPRTPSGKAARGAISEALLSGEPAYEALR</sequence>
<evidence type="ECO:0000256" key="2">
    <source>
        <dbReference type="ARBA" id="ARBA00022598"/>
    </source>
</evidence>
<dbReference type="PANTHER" id="PTHR43201">
    <property type="entry name" value="ACYL-COA SYNTHETASE"/>
    <property type="match status" value="1"/>
</dbReference>
<feature type="domain" description="AMP-binding enzyme C-terminal" evidence="4">
    <location>
        <begin position="387"/>
        <end position="460"/>
    </location>
</feature>
<evidence type="ECO:0000259" key="3">
    <source>
        <dbReference type="Pfam" id="PF00501"/>
    </source>
</evidence>
<name>A0A4Q1KZX1_9CELL</name>
<keyword evidence="8" id="KW-1185">Reference proteome</keyword>
<comment type="similarity">
    <text evidence="1">Belongs to the ATP-dependent AMP-binding enzyme family.</text>
</comment>
<dbReference type="GO" id="GO:0006631">
    <property type="term" value="P:fatty acid metabolic process"/>
    <property type="evidence" value="ECO:0007669"/>
    <property type="project" value="TreeGrafter"/>
</dbReference>
<dbReference type="SUPFAM" id="SSF56801">
    <property type="entry name" value="Acetyl-CoA synthetase-like"/>
    <property type="match status" value="1"/>
</dbReference>
<dbReference type="OrthoDB" id="5240965at2"/>
<feature type="domain" description="AMP-dependent synthetase/ligase" evidence="3">
    <location>
        <begin position="16"/>
        <end position="329"/>
    </location>
</feature>
<dbReference type="Proteomes" id="UP000290517">
    <property type="component" value="Unassembled WGS sequence"/>
</dbReference>
<evidence type="ECO:0000313" key="8">
    <source>
        <dbReference type="Proteomes" id="UP000290517"/>
    </source>
</evidence>
<dbReference type="InterPro" id="IPR045851">
    <property type="entry name" value="AMP-bd_C_sf"/>
</dbReference>
<dbReference type="Gene3D" id="3.30.300.30">
    <property type="match status" value="1"/>
</dbReference>